<feature type="region of interest" description="Disordered" evidence="2">
    <location>
        <begin position="283"/>
        <end position="317"/>
    </location>
</feature>
<evidence type="ECO:0000256" key="3">
    <source>
        <dbReference type="SAM" id="Phobius"/>
    </source>
</evidence>
<keyword evidence="3" id="KW-0472">Membrane</keyword>
<gene>
    <name evidence="4" type="ORF">G5714_000171</name>
</gene>
<feature type="coiled-coil region" evidence="1">
    <location>
        <begin position="419"/>
        <end position="460"/>
    </location>
</feature>
<evidence type="ECO:0000256" key="2">
    <source>
        <dbReference type="SAM" id="MobiDB-lite"/>
    </source>
</evidence>
<name>A0A7J6DFR2_9TELE</name>
<feature type="region of interest" description="Disordered" evidence="2">
    <location>
        <begin position="349"/>
        <end position="374"/>
    </location>
</feature>
<feature type="transmembrane region" description="Helical" evidence="3">
    <location>
        <begin position="12"/>
        <end position="44"/>
    </location>
</feature>
<reference evidence="4 5" key="1">
    <citation type="submission" date="2020-04" db="EMBL/GenBank/DDBJ databases">
        <title>Chromosome-level genome assembly of a cyprinid fish Onychostoma macrolepis by integration of Nanopore Sequencing, Bionano and Hi-C technology.</title>
        <authorList>
            <person name="Wang D."/>
        </authorList>
    </citation>
    <scope>NUCLEOTIDE SEQUENCE [LARGE SCALE GENOMIC DNA]</scope>
    <source>
        <strain evidence="4">SWU-2019</strain>
        <tissue evidence="4">Muscle</tissue>
    </source>
</reference>
<sequence>MNLIKVMHTSDVMWLMLCNLSSVAGGLGSVLLVLVLCSGTFLVLKKRKRKSGTALFQQNVQHSTESASHLNTRPQDSTVYATVTSQQPDSNPSRINSTDQNLVSYYSKMFSVCVVLLVFSSICTVVVGAPETVTGLRGERLDIGCSYESGYESHSKTILVCCGGTLPFNDVYSEIQLQVSQDNKITELSTISSFTNTPSYFSTTEPNPRSSSITITERKETITDQHSFSTDLSSVAGGLGSVLLVLVLCSGMFLVLKKRKRKSGTALFQQNVQHSTESVHMYEITNSDPGPSDVIAATSSSNQTPASHLNTRPQDSTVYATVTNQKPDSNPSRINSTNQVHNYARRLENAFGSSPDTPSKSPAQKKSRTNSSDTVSNSVLLAAIEKVSKLQEESLVKLQSVEASVKENTSSICKLTCSLEAINRQVEDVMKKVLSLQSKVENLEKENKSLKEKCSGLDSYKRRWNLRVAGIPE</sequence>
<keyword evidence="3" id="KW-1133">Transmembrane helix</keyword>
<comment type="caution">
    <text evidence="4">The sequence shown here is derived from an EMBL/GenBank/DDBJ whole genome shotgun (WGS) entry which is preliminary data.</text>
</comment>
<protein>
    <submittedName>
        <fullName evidence="4">Uncharacterized protein</fullName>
    </submittedName>
</protein>
<keyword evidence="5" id="KW-1185">Reference proteome</keyword>
<evidence type="ECO:0000256" key="1">
    <source>
        <dbReference type="SAM" id="Coils"/>
    </source>
</evidence>
<organism evidence="4 5">
    <name type="scientific">Onychostoma macrolepis</name>
    <dbReference type="NCBI Taxonomy" id="369639"/>
    <lineage>
        <taxon>Eukaryota</taxon>
        <taxon>Metazoa</taxon>
        <taxon>Chordata</taxon>
        <taxon>Craniata</taxon>
        <taxon>Vertebrata</taxon>
        <taxon>Euteleostomi</taxon>
        <taxon>Actinopterygii</taxon>
        <taxon>Neopterygii</taxon>
        <taxon>Teleostei</taxon>
        <taxon>Ostariophysi</taxon>
        <taxon>Cypriniformes</taxon>
        <taxon>Cyprinidae</taxon>
        <taxon>Acrossocheilinae</taxon>
        <taxon>Onychostoma</taxon>
    </lineage>
</organism>
<keyword evidence="3" id="KW-0812">Transmembrane</keyword>
<evidence type="ECO:0000313" key="4">
    <source>
        <dbReference type="EMBL" id="KAF4118120.1"/>
    </source>
</evidence>
<dbReference type="AlphaFoldDB" id="A0A7J6DFR2"/>
<feature type="transmembrane region" description="Helical" evidence="3">
    <location>
        <begin position="109"/>
        <end position="129"/>
    </location>
</feature>
<keyword evidence="1" id="KW-0175">Coiled coil</keyword>
<proteinExistence type="predicted"/>
<feature type="compositionally biased region" description="Polar residues" evidence="2">
    <location>
        <begin position="297"/>
        <end position="317"/>
    </location>
</feature>
<dbReference type="EMBL" id="JAAMOB010000001">
    <property type="protein sequence ID" value="KAF4118120.1"/>
    <property type="molecule type" value="Genomic_DNA"/>
</dbReference>
<accession>A0A7J6DFR2</accession>
<dbReference type="Proteomes" id="UP000579812">
    <property type="component" value="Unassembled WGS sequence"/>
</dbReference>
<evidence type="ECO:0000313" key="5">
    <source>
        <dbReference type="Proteomes" id="UP000579812"/>
    </source>
</evidence>
<feature type="compositionally biased region" description="Polar residues" evidence="2">
    <location>
        <begin position="351"/>
        <end position="362"/>
    </location>
</feature>
<feature type="transmembrane region" description="Helical" evidence="3">
    <location>
        <begin position="235"/>
        <end position="256"/>
    </location>
</feature>